<protein>
    <submittedName>
        <fullName evidence="1">Uncharacterized protein</fullName>
    </submittedName>
</protein>
<evidence type="ECO:0000313" key="1">
    <source>
        <dbReference type="EMBL" id="BCU03554.1"/>
    </source>
</evidence>
<dbReference type="EMBL" id="LC625835">
    <property type="protein sequence ID" value="BCU03554.1"/>
    <property type="molecule type" value="Genomic_DNA"/>
</dbReference>
<organism evidence="1 2">
    <name type="scientific">Pandoravirus japonicus</name>
    <dbReference type="NCBI Taxonomy" id="2823154"/>
    <lineage>
        <taxon>Viruses</taxon>
        <taxon>Pandoravirus</taxon>
    </lineage>
</organism>
<proteinExistence type="predicted"/>
<sequence>MVFPVRFLFAFCVRASAGVPRCVLFFTGDVGLFLAVSSFFFRQPSFVAHGRVSPVGGGDDDDDTADNAVAFFCCVSQRKDAEKHDQSRKCAKESARQWQKKGGMIVRRSAGRGLASAHLSLMKKTGTPAPGTNRPFLLFAFAQDKTKSRDHKKKNACKRKGRNNAVHDKRKTKGPFGFFFLSLFFSFTCFFGGKAKSKGPGQAGVILPLNQNRPAVGVDRRRIRWTAACDGRAGGAACLCPVLADRPAAD</sequence>
<evidence type="ECO:0000313" key="2">
    <source>
        <dbReference type="Proteomes" id="UP001253637"/>
    </source>
</evidence>
<dbReference type="Proteomes" id="UP001253637">
    <property type="component" value="Segment"/>
</dbReference>
<reference evidence="1" key="1">
    <citation type="submission" date="2021-04" db="EMBL/GenBank/DDBJ databases">
        <title>Draft Genome Sequence of Pandoravirus japonicus, Isolated from the Sabaishi River of Niigata, Japan.</title>
        <authorList>
            <person name="Hosokawa N."/>
            <person name="Takahashi H."/>
            <person name="Aoki K."/>
            <person name="Takemura M."/>
        </authorList>
    </citation>
    <scope>NUCLEOTIDE SEQUENCE</scope>
</reference>
<name>A0A811BNC8_9VIRU</name>
<accession>A0A811BNC8</accession>